<dbReference type="AlphaFoldDB" id="A0A329CQK4"/>
<name>A0A329CQK4_9BURK</name>
<dbReference type="Proteomes" id="UP000248918">
    <property type="component" value="Unassembled WGS sequence"/>
</dbReference>
<dbReference type="EMBL" id="QLTK01000007">
    <property type="protein sequence ID" value="RAS33125.1"/>
    <property type="molecule type" value="Genomic_DNA"/>
</dbReference>
<accession>A0A329CQK4</accession>
<keyword evidence="1" id="KW-0812">Transmembrane</keyword>
<dbReference type="RefSeq" id="WP_111932004.1">
    <property type="nucleotide sequence ID" value="NZ_CADFFP010000008.1"/>
</dbReference>
<protein>
    <submittedName>
        <fullName evidence="2">Uncharacterized protein</fullName>
    </submittedName>
</protein>
<evidence type="ECO:0000313" key="2">
    <source>
        <dbReference type="EMBL" id="RAS33125.1"/>
    </source>
</evidence>
<evidence type="ECO:0000313" key="3">
    <source>
        <dbReference type="Proteomes" id="UP000248918"/>
    </source>
</evidence>
<comment type="caution">
    <text evidence="2">The sequence shown here is derived from an EMBL/GenBank/DDBJ whole genome shotgun (WGS) entry which is preliminary data.</text>
</comment>
<keyword evidence="1" id="KW-1133">Transmembrane helix</keyword>
<reference evidence="2 3" key="1">
    <citation type="submission" date="2018-06" db="EMBL/GenBank/DDBJ databases">
        <title>Genomic Encyclopedia of Type Strains, Phase III (KMG-III): the genomes of soil and plant-associated and newly described type strains.</title>
        <authorList>
            <person name="Whitman W."/>
        </authorList>
    </citation>
    <scope>NUCLEOTIDE SEQUENCE [LARGE SCALE GENOMIC DNA]</scope>
    <source>
        <strain evidence="2 3">LMG 23644</strain>
    </source>
</reference>
<gene>
    <name evidence="2" type="ORF">BX591_10742</name>
</gene>
<proteinExistence type="predicted"/>
<sequence length="96" mass="10734">MKGFLTRLFLAVVLTVPIGWVLGSFDWFWALAKSPLGHKVLGWASLPFEPLDGESYDDPVVAVMLVVSFIIAALMVWGGPVAVRAFLRRSRWRFPS</sequence>
<evidence type="ECO:0000256" key="1">
    <source>
        <dbReference type="SAM" id="Phobius"/>
    </source>
</evidence>
<feature type="transmembrane region" description="Helical" evidence="1">
    <location>
        <begin position="60"/>
        <end position="87"/>
    </location>
</feature>
<keyword evidence="1" id="KW-0472">Membrane</keyword>
<dbReference type="OrthoDB" id="9858024at2"/>
<organism evidence="2 3">
    <name type="scientific">Paraburkholderia bryophila</name>
    <dbReference type="NCBI Taxonomy" id="420952"/>
    <lineage>
        <taxon>Bacteria</taxon>
        <taxon>Pseudomonadati</taxon>
        <taxon>Pseudomonadota</taxon>
        <taxon>Betaproteobacteria</taxon>
        <taxon>Burkholderiales</taxon>
        <taxon>Burkholderiaceae</taxon>
        <taxon>Paraburkholderia</taxon>
    </lineage>
</organism>